<organism evidence="3 4">
    <name type="scientific">Gangjinia marincola</name>
    <dbReference type="NCBI Taxonomy" id="578463"/>
    <lineage>
        <taxon>Bacteria</taxon>
        <taxon>Pseudomonadati</taxon>
        <taxon>Bacteroidota</taxon>
        <taxon>Flavobacteriia</taxon>
        <taxon>Flavobacteriales</taxon>
        <taxon>Flavobacteriaceae</taxon>
        <taxon>Gangjinia</taxon>
    </lineage>
</organism>
<evidence type="ECO:0000313" key="4">
    <source>
        <dbReference type="Proteomes" id="UP001500507"/>
    </source>
</evidence>
<keyword evidence="4" id="KW-1185">Reference proteome</keyword>
<dbReference type="EMBL" id="BAAAFG010000016">
    <property type="protein sequence ID" value="GAA0873581.1"/>
    <property type="molecule type" value="Genomic_DNA"/>
</dbReference>
<accession>A0ABN1MK23</accession>
<evidence type="ECO:0000313" key="3">
    <source>
        <dbReference type="EMBL" id="GAA0873581.1"/>
    </source>
</evidence>
<dbReference type="NCBIfam" id="NF033710">
    <property type="entry name" value="T9SS_OM_PorV"/>
    <property type="match status" value="1"/>
</dbReference>
<comment type="caution">
    <text evidence="3">The sequence shown here is derived from an EMBL/GenBank/DDBJ whole genome shotgun (WGS) entry which is preliminary data.</text>
</comment>
<evidence type="ECO:0000256" key="1">
    <source>
        <dbReference type="SAM" id="SignalP"/>
    </source>
</evidence>
<dbReference type="Gene3D" id="2.40.160.60">
    <property type="entry name" value="Outer membrane protein transport protein (OMPP1/FadL/TodX)"/>
    <property type="match status" value="1"/>
</dbReference>
<reference evidence="3 4" key="1">
    <citation type="journal article" date="2019" name="Int. J. Syst. Evol. Microbiol.">
        <title>The Global Catalogue of Microorganisms (GCM) 10K type strain sequencing project: providing services to taxonomists for standard genome sequencing and annotation.</title>
        <authorList>
            <consortium name="The Broad Institute Genomics Platform"/>
            <consortium name="The Broad Institute Genome Sequencing Center for Infectious Disease"/>
            <person name="Wu L."/>
            <person name="Ma J."/>
        </authorList>
    </citation>
    <scope>NUCLEOTIDE SEQUENCE [LARGE SCALE GENOMIC DNA]</scope>
    <source>
        <strain evidence="3 4">JCM 16082</strain>
    </source>
</reference>
<feature type="chain" id="PRO_5045869692" evidence="1">
    <location>
        <begin position="22"/>
        <end position="392"/>
    </location>
</feature>
<proteinExistence type="predicted"/>
<name>A0ABN1MK23_9FLAO</name>
<dbReference type="InterPro" id="IPR047799">
    <property type="entry name" value="T9SS_OM_PorV"/>
</dbReference>
<dbReference type="NCBIfam" id="NF033709">
    <property type="entry name" value="PorV_fam"/>
    <property type="match status" value="1"/>
</dbReference>
<gene>
    <name evidence="3" type="primary">porV</name>
    <name evidence="3" type="ORF">GCM10009117_27280</name>
</gene>
<protein>
    <submittedName>
        <fullName evidence="3">Type IX secretion system outer membrane channel protein PorV</fullName>
    </submittedName>
</protein>
<dbReference type="InterPro" id="IPR045741">
    <property type="entry name" value="PorV"/>
</dbReference>
<dbReference type="RefSeq" id="WP_343768845.1">
    <property type="nucleotide sequence ID" value="NZ_BAAAFG010000016.1"/>
</dbReference>
<dbReference type="Pfam" id="PF19572">
    <property type="entry name" value="PorV"/>
    <property type="match status" value="1"/>
</dbReference>
<sequence length="392" mass="43454">MKNTFLVFIGLCLILAQPLRAQDDEVGIDERTITTAVPFLLIAGDARGASMGDMGVATGPDAFSQQYNPAKYAFAESGQSIGLSYTPYLREIVTDINLGQLSYYNRFNEKSAFAASLRYFSLGEIFLRESFESEERPVEPNEFAFDVTYALKLSERFSMGVTGRMIYSNLRIPSGPGSEDSTPAVTLGVDVSGYYQSEEIVFNNFDGRIRGGFNISNIGPRLSYDDSGQESYLPTNLRLGGGFDFILDASNKIGAFAEINKLLVPTPQDFNNDGVLDSTDAEEYYDINEFSAIITSWGDAPGGFSEELKEITWALGAEYTYENSFSLRAGYFNEAEDKGFRKYLTVGAGFRYTSIKIDMSYLFNTAPAVVNPLEGTLRFSLSFDFGQTYDEY</sequence>
<keyword evidence="1" id="KW-0732">Signal</keyword>
<feature type="signal peptide" evidence="1">
    <location>
        <begin position="1"/>
        <end position="21"/>
    </location>
</feature>
<dbReference type="Proteomes" id="UP001500507">
    <property type="component" value="Unassembled WGS sequence"/>
</dbReference>
<evidence type="ECO:0000259" key="2">
    <source>
        <dbReference type="Pfam" id="PF19572"/>
    </source>
</evidence>
<feature type="domain" description="Type IX secretion system protein PorV" evidence="2">
    <location>
        <begin position="29"/>
        <end position="269"/>
    </location>
</feature>